<feature type="compositionally biased region" description="Pro residues" evidence="5">
    <location>
        <begin position="1817"/>
        <end position="1827"/>
    </location>
</feature>
<name>A0A7W7S8W1_9ACTN</name>
<dbReference type="Gene3D" id="2.60.40.10">
    <property type="entry name" value="Immunoglobulins"/>
    <property type="match status" value="19"/>
</dbReference>
<feature type="transmembrane region" description="Helical" evidence="6">
    <location>
        <begin position="4035"/>
        <end position="4057"/>
    </location>
</feature>
<feature type="region of interest" description="Disordered" evidence="5">
    <location>
        <begin position="2758"/>
        <end position="2792"/>
    </location>
</feature>
<evidence type="ECO:0000256" key="6">
    <source>
        <dbReference type="SAM" id="Phobius"/>
    </source>
</evidence>
<feature type="region of interest" description="Disordered" evidence="5">
    <location>
        <begin position="147"/>
        <end position="182"/>
    </location>
</feature>
<feature type="region of interest" description="Disordered" evidence="5">
    <location>
        <begin position="1506"/>
        <end position="1554"/>
    </location>
</feature>
<protein>
    <submittedName>
        <fullName evidence="9">Putative repeat protein (TIGR01451 family)/fimbrial isopeptide formation D2 family protein</fullName>
    </submittedName>
</protein>
<feature type="region of interest" description="Disordered" evidence="5">
    <location>
        <begin position="2334"/>
        <end position="2381"/>
    </location>
</feature>
<keyword evidence="6" id="KW-0472">Membrane</keyword>
<proteinExistence type="predicted"/>
<evidence type="ECO:0000313" key="9">
    <source>
        <dbReference type="EMBL" id="MBB4946029.1"/>
    </source>
</evidence>
<feature type="compositionally biased region" description="Pro residues" evidence="5">
    <location>
        <begin position="1263"/>
        <end position="1275"/>
    </location>
</feature>
<feature type="compositionally biased region" description="Polar residues" evidence="5">
    <location>
        <begin position="1790"/>
        <end position="1811"/>
    </location>
</feature>
<feature type="compositionally biased region" description="Polar residues" evidence="5">
    <location>
        <begin position="3179"/>
        <end position="3189"/>
    </location>
</feature>
<feature type="chain" id="PRO_5039652516" evidence="7">
    <location>
        <begin position="22"/>
        <end position="4066"/>
    </location>
</feature>
<organism evidence="9 10">
    <name type="scientific">Kitasatospora gansuensis</name>
    <dbReference type="NCBI Taxonomy" id="258050"/>
    <lineage>
        <taxon>Bacteria</taxon>
        <taxon>Bacillati</taxon>
        <taxon>Actinomycetota</taxon>
        <taxon>Actinomycetes</taxon>
        <taxon>Kitasatosporales</taxon>
        <taxon>Streptomycetaceae</taxon>
        <taxon>Kitasatospora</taxon>
    </lineage>
</organism>
<feature type="compositionally biased region" description="Pro residues" evidence="5">
    <location>
        <begin position="1541"/>
        <end position="1551"/>
    </location>
</feature>
<dbReference type="InterPro" id="IPR019931">
    <property type="entry name" value="LPXTG_anchor"/>
</dbReference>
<feature type="region of interest" description="Disordered" evidence="5">
    <location>
        <begin position="1648"/>
        <end position="1693"/>
    </location>
</feature>
<feature type="region of interest" description="Disordered" evidence="5">
    <location>
        <begin position="2196"/>
        <end position="2242"/>
    </location>
</feature>
<feature type="domain" description="Gram-positive cocci surface proteins LPxTG" evidence="8">
    <location>
        <begin position="4029"/>
        <end position="4066"/>
    </location>
</feature>
<feature type="compositionally biased region" description="Pro residues" evidence="5">
    <location>
        <begin position="2919"/>
        <end position="2929"/>
    </location>
</feature>
<dbReference type="InterPro" id="IPR001434">
    <property type="entry name" value="OmcB-like_DUF11"/>
</dbReference>
<feature type="region of interest" description="Disordered" evidence="5">
    <location>
        <begin position="3311"/>
        <end position="3343"/>
    </location>
</feature>
<evidence type="ECO:0000313" key="10">
    <source>
        <dbReference type="Proteomes" id="UP000573327"/>
    </source>
</evidence>
<dbReference type="RefSeq" id="WP_184912809.1">
    <property type="nucleotide sequence ID" value="NZ_JACHJR010000001.1"/>
</dbReference>
<feature type="compositionally biased region" description="Polar residues" evidence="5">
    <location>
        <begin position="1376"/>
        <end position="1396"/>
    </location>
</feature>
<dbReference type="EMBL" id="JACHJR010000001">
    <property type="protein sequence ID" value="MBB4946029.1"/>
    <property type="molecule type" value="Genomic_DNA"/>
</dbReference>
<feature type="region of interest" description="Disordered" evidence="5">
    <location>
        <begin position="2058"/>
        <end position="2104"/>
    </location>
</feature>
<feature type="region of interest" description="Disordered" evidence="5">
    <location>
        <begin position="3447"/>
        <end position="3498"/>
    </location>
</feature>
<feature type="compositionally biased region" description="Pro residues" evidence="5">
    <location>
        <begin position="1955"/>
        <end position="1965"/>
    </location>
</feature>
<feature type="compositionally biased region" description="Polar residues" evidence="5">
    <location>
        <begin position="3588"/>
        <end position="3599"/>
    </location>
</feature>
<feature type="compositionally biased region" description="Pro residues" evidence="5">
    <location>
        <begin position="2643"/>
        <end position="2653"/>
    </location>
</feature>
<feature type="compositionally biased region" description="Pro residues" evidence="5">
    <location>
        <begin position="2231"/>
        <end position="2241"/>
    </location>
</feature>
<feature type="region of interest" description="Disordered" evidence="5">
    <location>
        <begin position="3033"/>
        <end position="3069"/>
    </location>
</feature>
<evidence type="ECO:0000256" key="3">
    <source>
        <dbReference type="ARBA" id="ARBA00022729"/>
    </source>
</evidence>
<feature type="region of interest" description="Disordered" evidence="5">
    <location>
        <begin position="3172"/>
        <end position="3209"/>
    </location>
</feature>
<feature type="region of interest" description="Disordered" evidence="5">
    <location>
        <begin position="3981"/>
        <end position="4028"/>
    </location>
</feature>
<evidence type="ECO:0000259" key="8">
    <source>
        <dbReference type="PROSITE" id="PS50847"/>
    </source>
</evidence>
<dbReference type="GO" id="GO:0005975">
    <property type="term" value="P:carbohydrate metabolic process"/>
    <property type="evidence" value="ECO:0007669"/>
    <property type="project" value="UniProtKB-ARBA"/>
</dbReference>
<feature type="region of interest" description="Disordered" evidence="5">
    <location>
        <begin position="1918"/>
        <end position="1969"/>
    </location>
</feature>
<keyword evidence="6" id="KW-0812">Transmembrane</keyword>
<dbReference type="InterPro" id="IPR051172">
    <property type="entry name" value="Chlamydia_OmcB"/>
</dbReference>
<feature type="region of interest" description="Disordered" evidence="5">
    <location>
        <begin position="2470"/>
        <end position="2516"/>
    </location>
</feature>
<evidence type="ECO:0000256" key="2">
    <source>
        <dbReference type="ARBA" id="ARBA00022525"/>
    </source>
</evidence>
<dbReference type="Gene3D" id="2.60.40.740">
    <property type="match status" value="3"/>
</dbReference>
<dbReference type="InterPro" id="IPR047589">
    <property type="entry name" value="DUF11_rpt"/>
</dbReference>
<feature type="compositionally biased region" description="Polar residues" evidence="5">
    <location>
        <begin position="1234"/>
        <end position="1257"/>
    </location>
</feature>
<feature type="compositionally biased region" description="Polar residues" evidence="5">
    <location>
        <begin position="2217"/>
        <end position="2228"/>
    </location>
</feature>
<dbReference type="NCBIfam" id="TIGR01451">
    <property type="entry name" value="B_ant_repeat"/>
    <property type="match status" value="22"/>
</dbReference>
<keyword evidence="2" id="KW-0964">Secreted</keyword>
<sequence length="4066" mass="405238">MRRLFAATLAWATVLGMPSIAIPVGAGSGAPQPRAAAGACTAKTSGYNQCQVFRSSSSTQTFTPPAGATAVRFHLWGGGGGNSDDTKGAGSGGGGGYTLGNISAPLATSYSISIPSAASTSSGAGTGGGAVWVKDNSGTLLLVAGGGGGGGRGASGGSGGAGGGTDGANGGDAGGTSDAKGGNGAVGKTGGAAGKVSGTRAGKAGGDGPLGAGGAGGAAGTGGSNGGGAGGSGYAGGAGGDGGLVSQSAAGGGGGSGYVDTAKVPGGTTTAGSGKTPGGTDDAFYDSDKYGNPQTAGAVVVEWQIPAVKITSPTEGETVGTTTEFTGTGMPGAKVTLTRGSSTVGSATVAADGTWSIIAAGQSTSSSKVTYTATQTATGAQALTDTVGVIVSSSGTITGKPVTSIQTTTTGGCYAYYNDTKQFFSDSCGTGISVGSNVYGAVDYVSSGSSYRTQAVNQTPTTGAGTSADPFTMTTDFTAASVMSLSQTETYVNGEHGFRVDITVTNNDSKKQTGNLYRAGDCYLQGSDSSYGVVLPRAPGVGNGIACVKNSDGTGQAMMFVPLTPGSSYSEGNYGTVRSQVQSGKALPSTCDCTNSVDSGMAISWPYSLAAGESKTYSFFTYFRPADVKPMVSEKTVSPSKVQPGETVTYTVKFTNPNSYSATTFGFTDTLDSRLDYVAGSSEGTGLDEPTVTGSKVAWAGLFTVAAGKSYSFTFQAKVKSAAPMGTATNDFAGDALTTLSKVAPVSIAPPAALAVTKTVDKSSVLIGGQAVFTVAVKNEGPNAAVNVVLTDQLPSGLTYVSDDSGGKYDKATGKWTVGALAKDATATLKITVKGTKEGEFLNAVTALTSDTFDTNTLCTDASKPATCPNAKVSVRSSDLAMTAAASPNPVAPGGKSTATLTVTNKGPLATESVATVTFTLPQRTTLGSPLPSGCTAATDGKSVTCTVAAGLAKDGTSTFEIPLVVDSNAPLATALSGGSAVVASPDDPNTANNTAAVALSTTAKASNDLSMAVSAPTDAQTPGTVATVTATVKNLGPSDTTSASTVTVTMPANTKAAATQPAGCTAAADRKTVTCTIAAGLKAGASTSFPVAVAIDQDAPLDTTLSGGKAAVANTEDGVATNNSADFTLKTTAKATADLAITKAPVGSKAVAPGETFEYQLTVTNKGPSQATNVVVTDTLQSPLTFVSSDSGCTASGQKVTCTLGTALGAGASKVVKITVKLDPAYTGDGTDIKNQASVSSDATDPDLSNNTSDASTGHLPGPGPDPGPYPPAKPSADLAITKKPVGTASVAPGESFEYQLTVTNKGPSQAANVVVTDTLQKELTFVSGDTGCSAAGQTVTCNGPAVLAPAGSKVYTVKVMLDPAYSGDGKDIKNQASVKSDTADPDSSNNTSDAATGGLPGPGPSPNPPKPGSADLTVTKKPVGTTSVAPGESFEYQLTVTNKGPSQAANVVVTDTLQKELTFVSGDTGCSAAGQTVTCNGPAVLAPAGSKVYTVKVRLDPAYAGDGKDIRNQASVKSDTADPDSSNNTSDAATGGLPGPGPSPNPPAPAKADLAITKKPLGSALVPSGGTFDYEIAVTNNGPSQARNITVTDQLQAELHFVSADTGCTASGQAVTCTGPVTLDPGKTQVYKITVRLDQAYTGDGKDIRNQASVKSDTADPDTSNNTSDASTGGLPGPGPGPNPPAPATADLAITKKPFGTTLVTPGTTFDYEITVTNKGLSQAKNVTVTDALPVQVRFVSADTGCTASGQTVTCTGPAALDAKATRTYKITVRLDQAYAGDGKDIRNQASVKSDTVDPDTSNNTSDASTGGLPGPGPDPNPPAPASADLAIVKQAEGAALVSPGQTFSYNLTVTNNGPSQAKNLTTADNLPTVLNFVSADTGCTATGQQVTCAGPATLDSGKTQVYKITVQLDPAYSGDGKDIRNQGTVKSDTVDPDTSNNTSDASTGGLPGPGPQPNPPAPANADLAITKKPLGTAPVPPGGTYDYEITVTNNGPSQAKSLVVTDALPAQLAFVSAAPGCSAAGQDITCTGPATLDPGKTQVYKITVRLDPAYAGDGKDIRNQASVKSDTADPDTSNNTSDASTGGLPGPGPMPNPPAPVKADVAIAKKPASPTPVAPGETFDYTITVTNNGPSQASGLVVTDALPSMLKFISSPDSCTAAGRDVTCPKLATLAAKAARSYTIKVQLDPAYAGDGSDVRNQAKAATDSADPDLSNNTSDASTGTLPGPDPGPYPPAPVKADVAITKKASSSTLVAPGEMFDYTVTVINNGPSDASGVVVTDALPSVLKFLSASDSCTAAGQDVTCPKLATLAAKASKSYTITVQLDPAYAGDGKDVKNQAKAATDSADPDLSNNTSDANTGGLPGPGPGPNPPAPVKADVAITKKPASAAPVAPGESFDYTVTVTNNGPSDAKGLVVTDALPAVLKFVSASDSCTAAGQDVTCPKLATLAAKASKTYTITVQLDPAYTGDGSDVRNQAKAATDSADPDLSNNTSDGATGTLPGPGPNPPAPVKADVAIVKKAASTTLVAAGESFDYTITVINKGPSDASGVVVTDALPSMLKFVSASDSCTAAGQDVTCPKLATLAAKASKSYTITVQLDPGYAGDGKDVKNQAKAATDSADPDLSNNTSDASTGGLPGPGPGPNPPAPVKADVAIVKKAASSTLVAAGESFDYTIAVTNNGPSQASGLVVSDALPSMLKFVSASDSCTANGQDVTCPKVPVLAAKASRTYTIKVQLDPAYAGDGKDVRNQAKVVTDSPDPDQSNNTSDASTGGLPGPGPGPNPPAPVKADVAIVKKAASTTPVAPGETFDYTVTVTNNGPSDAKGLAVTDELPSMLKFVSASDSCTATGQNVTCSKLGTLAVKASKTYTITVQLDPAYAGDGTDVRNQAKVATDSPDPDQSNNTSDASTGGLPGPGPGPNPPAPVKADVAITKKATSTTPVAPGETFDYTITVTDNGPSQAAGLVVSDELPSVFNFVSASDGCTAAGRSVTCPKLASLAVGASKSYTITVQLDPAYAGDGTDVRNQAKVVTDSPDPDQSNNTSDASTGGLPGPGPGPNPPAPVKADVAITKKATSTTPVAPGEIFTYEIAVTNNGPSDASGLVVSDALPVMLKFVSASDSCTANGQDVTCPKVPVLAAKASRTYTITVQLDPAYAGDGKDVRNQAKVVTDSPDPDQSNNTSDASTGGLPGPGPGPNPPAPAKADVTITKKPASTTPVAPGETFDYTVTVTNNGPSQASGLVVTDALPSVLKFVSASDSCTAAGQEVSCPKLVSLAVGASKSYTITVQLDPAYTGDGTDVRNQAKVATDTADPDPSNNTSDGATGTLPGPGPNPPAPVKADVAITKKPASTTPVGPGETFDYTVTVTNNGPSQASGLVVSDELPSTLKFVSASDSCTAVGQSVTCPKLGTLAVKASKTYTIKVQLDPAYTGDGTDVRNQAKVATDSADPDLSNNTSDAATGGLPGPGPGPNPPAPAKADVSVTKKPASTTPVPPGGTFDYTVTVTNAGPAQALDVKTTDALPAPLAFVSSVDGCTATGQDVTCPAQAALAANGSRTFTFTVRLDQDYEGNGSDIRNIAKVSTATADPDLSNNSSAAAGLPGGKPARGEADLAIDKSSNGPAIAPGENVDYTITVTNNGPSSDSYQVVLTDQLPKPLTYVSSQPAGCTVDAAGRTVTCPAKGRLKVGEKFTYVLTTRLDSSYTGDGSDIVNRAVVDADTTDPNPANDTDTAPLPDEGRPAPHKRDMAAQAILSKETAVPGETVNLTGRISNHGPSTHHGEATFSVTLPAQLSFARDLPGHCTVDTPQRATCKLPAGILPRSRTGNRAAQDGYVDTSFAVRVSPDAVGGQTLTEKIRVSDPADRRPDNDEDTYTLRIGTPAADLALTKSAAYPAGKTRVDPGDTFTYTLTTTNHGPSTAVNAEVTDPLPTALSFVSSPDGCTANGRTVTCGPVARLAPGDQTVHRILVKLDPAYAGNGKDVDNIATAASDTPDPDRSNNSNKAGTNGPDGGPLHTGKAQPKPAPKPLPYTGTAVTLIAAAAAILLPAGLGCLVLANRRRRRGRA</sequence>
<feature type="compositionally biased region" description="Polar residues" evidence="5">
    <location>
        <begin position="2066"/>
        <end position="2087"/>
    </location>
</feature>
<evidence type="ECO:0000256" key="4">
    <source>
        <dbReference type="ARBA" id="ARBA00023088"/>
    </source>
</evidence>
<feature type="region of interest" description="Disordered" evidence="5">
    <location>
        <begin position="2608"/>
        <end position="2654"/>
    </location>
</feature>
<feature type="signal peptide" evidence="7">
    <location>
        <begin position="1"/>
        <end position="21"/>
    </location>
</feature>
<dbReference type="PROSITE" id="PS50847">
    <property type="entry name" value="GRAM_POS_ANCHORING"/>
    <property type="match status" value="1"/>
</dbReference>
<keyword evidence="4" id="KW-0572">Peptidoglycan-anchor</keyword>
<dbReference type="Pfam" id="PF01345">
    <property type="entry name" value="DUF11"/>
    <property type="match status" value="24"/>
</dbReference>
<evidence type="ECO:0000256" key="1">
    <source>
        <dbReference type="ARBA" id="ARBA00022512"/>
    </source>
</evidence>
<keyword evidence="10" id="KW-1185">Reference proteome</keyword>
<feature type="region of interest" description="Disordered" evidence="5">
    <location>
        <begin position="2894"/>
        <end position="2931"/>
    </location>
</feature>
<feature type="compositionally biased region" description="Gly residues" evidence="5">
    <location>
        <begin position="147"/>
        <end position="174"/>
    </location>
</feature>
<feature type="compositionally biased region" description="Pro residues" evidence="5">
    <location>
        <begin position="3469"/>
        <end position="3479"/>
    </location>
</feature>
<keyword evidence="6" id="KW-1133">Transmembrane helix</keyword>
<dbReference type="Proteomes" id="UP000573327">
    <property type="component" value="Unassembled WGS sequence"/>
</dbReference>
<feature type="compositionally biased region" description="Polar residues" evidence="5">
    <location>
        <begin position="1928"/>
        <end position="1949"/>
    </location>
</feature>
<feature type="region of interest" description="Disordered" evidence="5">
    <location>
        <begin position="3719"/>
        <end position="3744"/>
    </location>
</feature>
<accession>A0A7W7S8W1</accession>
<dbReference type="InterPro" id="IPR013783">
    <property type="entry name" value="Ig-like_fold"/>
</dbReference>
<feature type="compositionally biased region" description="Polar residues" evidence="5">
    <location>
        <begin position="2903"/>
        <end position="2913"/>
    </location>
</feature>
<feature type="compositionally biased region" description="Pro residues" evidence="5">
    <location>
        <begin position="3195"/>
        <end position="3205"/>
    </location>
</feature>
<feature type="compositionally biased region" description="Low complexity" evidence="5">
    <location>
        <begin position="3719"/>
        <end position="3735"/>
    </location>
</feature>
<feature type="compositionally biased region" description="Pro residues" evidence="5">
    <location>
        <begin position="3057"/>
        <end position="3067"/>
    </location>
</feature>
<feature type="compositionally biased region" description="Pro residues" evidence="5">
    <location>
        <begin position="2369"/>
        <end position="2379"/>
    </location>
</feature>
<feature type="compositionally biased region" description="Polar residues" evidence="5">
    <location>
        <begin position="2765"/>
        <end position="2775"/>
    </location>
</feature>
<feature type="compositionally biased region" description="Polar residues" evidence="5">
    <location>
        <begin position="3041"/>
        <end position="3051"/>
    </location>
</feature>
<evidence type="ECO:0000256" key="7">
    <source>
        <dbReference type="SAM" id="SignalP"/>
    </source>
</evidence>
<comment type="caution">
    <text evidence="9">The sequence shown here is derived from an EMBL/GenBank/DDBJ whole genome shotgun (WGS) entry which is preliminary data.</text>
</comment>
<feature type="region of interest" description="Disordered" evidence="5">
    <location>
        <begin position="1228"/>
        <end position="1279"/>
    </location>
</feature>
<feature type="region of interest" description="Disordered" evidence="5">
    <location>
        <begin position="1788"/>
        <end position="1829"/>
    </location>
</feature>
<reference evidence="9 10" key="1">
    <citation type="submission" date="2020-08" db="EMBL/GenBank/DDBJ databases">
        <title>Sequencing the genomes of 1000 actinobacteria strains.</title>
        <authorList>
            <person name="Klenk H.-P."/>
        </authorList>
    </citation>
    <scope>NUCLEOTIDE SEQUENCE [LARGE SCALE GENOMIC DNA]</scope>
    <source>
        <strain evidence="9 10">DSM 44786</strain>
    </source>
</reference>
<feature type="compositionally biased region" description="Pro residues" evidence="5">
    <location>
        <begin position="1403"/>
        <end position="1413"/>
    </location>
</feature>
<dbReference type="Gene3D" id="2.60.40.1170">
    <property type="entry name" value="Mu homology domain, subdomain B"/>
    <property type="match status" value="1"/>
</dbReference>
<gene>
    <name evidence="9" type="ORF">F4556_001564</name>
</gene>
<feature type="compositionally biased region" description="Polar residues" evidence="5">
    <location>
        <begin position="1652"/>
        <end position="1673"/>
    </location>
</feature>
<evidence type="ECO:0000256" key="5">
    <source>
        <dbReference type="SAM" id="MobiDB-lite"/>
    </source>
</evidence>
<dbReference type="PANTHER" id="PTHR34819:SF3">
    <property type="entry name" value="CELL SURFACE PROTEIN"/>
    <property type="match status" value="1"/>
</dbReference>
<keyword evidence="1" id="KW-0134">Cell wall</keyword>
<feature type="compositionally biased region" description="Pro residues" evidence="5">
    <location>
        <begin position="1679"/>
        <end position="1689"/>
    </location>
</feature>
<dbReference type="NCBIfam" id="TIGR04226">
    <property type="entry name" value="RrgB_K2N_iso_D2"/>
    <property type="match status" value="1"/>
</dbReference>
<feature type="compositionally biased region" description="Polar residues" evidence="5">
    <location>
        <begin position="1514"/>
        <end position="1533"/>
    </location>
</feature>
<feature type="compositionally biased region" description="Pro residues" evidence="5">
    <location>
        <begin position="2093"/>
        <end position="2103"/>
    </location>
</feature>
<dbReference type="InterPro" id="IPR026466">
    <property type="entry name" value="Fim_isopep_form_D2_dom"/>
</dbReference>
<feature type="region of interest" description="Disordered" evidence="5">
    <location>
        <begin position="1368"/>
        <end position="1431"/>
    </location>
</feature>
<dbReference type="PANTHER" id="PTHR34819">
    <property type="entry name" value="LARGE CYSTEINE-RICH PERIPLASMIC PROTEIN OMCB"/>
    <property type="match status" value="1"/>
</dbReference>
<feature type="region of interest" description="Disordered" evidence="5">
    <location>
        <begin position="3588"/>
        <end position="3609"/>
    </location>
</feature>
<feature type="compositionally biased region" description="Pro residues" evidence="5">
    <location>
        <begin position="2781"/>
        <end position="2791"/>
    </location>
</feature>
<keyword evidence="3 7" id="KW-0732">Signal</keyword>